<dbReference type="Proteomes" id="UP000823611">
    <property type="component" value="Unassembled WGS sequence"/>
</dbReference>
<dbReference type="PANTHER" id="PTHR32196">
    <property type="entry name" value="ABC TRANSPORTER PERMEASE PROTEIN YPHD-RELATED-RELATED"/>
    <property type="match status" value="1"/>
</dbReference>
<feature type="transmembrane region" description="Helical" evidence="6">
    <location>
        <begin position="290"/>
        <end position="308"/>
    </location>
</feature>
<keyword evidence="4 6" id="KW-1133">Transmembrane helix</keyword>
<gene>
    <name evidence="7" type="ORF">IAC55_06445</name>
</gene>
<evidence type="ECO:0000256" key="4">
    <source>
        <dbReference type="ARBA" id="ARBA00022989"/>
    </source>
</evidence>
<sequence length="344" mass="37605">MTSIKNIFKNYTVPCVFLILGIIGFFIADLPIKMFINDIIERISRNFFIVLSLIIPIMAGMGINFALTVGAMTGQLALIFVVILNISGTLGVFTAFLISLPISAIFGIFIGLIMNRTKGREMITGLILGYFFSGIYQLIILSIPVSNSVIGVEGGRGVKSTIDLGIIKYGLDRFPTYIRIFGIKLPLFTLIICSMLCLFIWYFSKTKLGQDIRLTGMDIKTAEEKGINVNKVRIIAIVLSTIFAGIGQIISLQNIGTLSTFGSHEQVSMYAGASILVGGASIKKAGCMNAFIGTLLFYILFIVAPKSGTNIFGDPQIGEFFRVFIAYGVIVFALIINNKKNKSY</sequence>
<feature type="transmembrane region" description="Helical" evidence="6">
    <location>
        <begin position="267"/>
        <end position="283"/>
    </location>
</feature>
<evidence type="ECO:0000256" key="1">
    <source>
        <dbReference type="ARBA" id="ARBA00004651"/>
    </source>
</evidence>
<evidence type="ECO:0000313" key="7">
    <source>
        <dbReference type="EMBL" id="MBO8434941.1"/>
    </source>
</evidence>
<accession>A0A9D9DYQ5</accession>
<reference evidence="7" key="1">
    <citation type="submission" date="2020-10" db="EMBL/GenBank/DDBJ databases">
        <authorList>
            <person name="Gilroy R."/>
        </authorList>
    </citation>
    <scope>NUCLEOTIDE SEQUENCE</scope>
    <source>
        <strain evidence="7">F6-4510</strain>
    </source>
</reference>
<evidence type="ECO:0000256" key="3">
    <source>
        <dbReference type="ARBA" id="ARBA00022692"/>
    </source>
</evidence>
<feature type="transmembrane region" description="Helical" evidence="6">
    <location>
        <begin position="77"/>
        <end position="110"/>
    </location>
</feature>
<dbReference type="InterPro" id="IPR001851">
    <property type="entry name" value="ABC_transp_permease"/>
</dbReference>
<protein>
    <submittedName>
        <fullName evidence="7">ABC transporter permease</fullName>
    </submittedName>
</protein>
<dbReference type="GO" id="GO:0022857">
    <property type="term" value="F:transmembrane transporter activity"/>
    <property type="evidence" value="ECO:0007669"/>
    <property type="project" value="InterPro"/>
</dbReference>
<dbReference type="EMBL" id="JADIMX010000120">
    <property type="protein sequence ID" value="MBO8434941.1"/>
    <property type="molecule type" value="Genomic_DNA"/>
</dbReference>
<name>A0A9D9DYQ5_9FIRM</name>
<keyword evidence="2" id="KW-1003">Cell membrane</keyword>
<comment type="subcellular location">
    <subcellularLocation>
        <location evidence="1">Cell membrane</location>
        <topology evidence="1">Multi-pass membrane protein</topology>
    </subcellularLocation>
</comment>
<feature type="transmembrane region" description="Helical" evidence="6">
    <location>
        <begin position="177"/>
        <end position="203"/>
    </location>
</feature>
<evidence type="ECO:0000256" key="6">
    <source>
        <dbReference type="SAM" id="Phobius"/>
    </source>
</evidence>
<reference evidence="7" key="2">
    <citation type="journal article" date="2021" name="PeerJ">
        <title>Extensive microbial diversity within the chicken gut microbiome revealed by metagenomics and culture.</title>
        <authorList>
            <person name="Gilroy R."/>
            <person name="Ravi A."/>
            <person name="Getino M."/>
            <person name="Pursley I."/>
            <person name="Horton D.L."/>
            <person name="Alikhan N.F."/>
            <person name="Baker D."/>
            <person name="Gharbi K."/>
            <person name="Hall N."/>
            <person name="Watson M."/>
            <person name="Adriaenssens E.M."/>
            <person name="Foster-Nyarko E."/>
            <person name="Jarju S."/>
            <person name="Secka A."/>
            <person name="Antonio M."/>
            <person name="Oren A."/>
            <person name="Chaudhuri R.R."/>
            <person name="La Ragione R."/>
            <person name="Hildebrand F."/>
            <person name="Pallen M.J."/>
        </authorList>
    </citation>
    <scope>NUCLEOTIDE SEQUENCE</scope>
    <source>
        <strain evidence="7">F6-4510</strain>
    </source>
</reference>
<keyword evidence="3 6" id="KW-0812">Transmembrane</keyword>
<evidence type="ECO:0000313" key="8">
    <source>
        <dbReference type="Proteomes" id="UP000823611"/>
    </source>
</evidence>
<organism evidence="7 8">
    <name type="scientific">Candidatus Fimicola merdigallinarum</name>
    <dbReference type="NCBI Taxonomy" id="2840819"/>
    <lineage>
        <taxon>Bacteria</taxon>
        <taxon>Bacillati</taxon>
        <taxon>Bacillota</taxon>
        <taxon>Clostridia</taxon>
        <taxon>Lachnospirales</taxon>
        <taxon>Lachnospiraceae</taxon>
        <taxon>Lachnospiraceae incertae sedis</taxon>
        <taxon>Candidatus Fimicola</taxon>
    </lineage>
</organism>
<feature type="transmembrane region" description="Helical" evidence="6">
    <location>
        <begin position="122"/>
        <end position="143"/>
    </location>
</feature>
<evidence type="ECO:0000256" key="2">
    <source>
        <dbReference type="ARBA" id="ARBA00022475"/>
    </source>
</evidence>
<feature type="transmembrane region" description="Helical" evidence="6">
    <location>
        <begin position="234"/>
        <end position="255"/>
    </location>
</feature>
<dbReference type="PANTHER" id="PTHR32196:SF15">
    <property type="entry name" value="SUGAR ABC TRANSPORTER PERMEASE PROTEIN"/>
    <property type="match status" value="1"/>
</dbReference>
<comment type="caution">
    <text evidence="7">The sequence shown here is derived from an EMBL/GenBank/DDBJ whole genome shotgun (WGS) entry which is preliminary data.</text>
</comment>
<evidence type="ECO:0000256" key="5">
    <source>
        <dbReference type="ARBA" id="ARBA00023136"/>
    </source>
</evidence>
<feature type="transmembrane region" description="Helical" evidence="6">
    <location>
        <begin position="48"/>
        <end position="71"/>
    </location>
</feature>
<dbReference type="Pfam" id="PF02653">
    <property type="entry name" value="BPD_transp_2"/>
    <property type="match status" value="1"/>
</dbReference>
<feature type="transmembrane region" description="Helical" evidence="6">
    <location>
        <begin position="16"/>
        <end position="36"/>
    </location>
</feature>
<dbReference type="GO" id="GO:0005886">
    <property type="term" value="C:plasma membrane"/>
    <property type="evidence" value="ECO:0007669"/>
    <property type="project" value="UniProtKB-SubCell"/>
</dbReference>
<proteinExistence type="predicted"/>
<keyword evidence="5 6" id="KW-0472">Membrane</keyword>
<feature type="transmembrane region" description="Helical" evidence="6">
    <location>
        <begin position="320"/>
        <end position="337"/>
    </location>
</feature>
<dbReference type="AlphaFoldDB" id="A0A9D9DYQ5"/>